<protein>
    <submittedName>
        <fullName evidence="2">Uncharacterized protein</fullName>
    </submittedName>
</protein>
<proteinExistence type="predicted"/>
<keyword evidence="1" id="KW-0812">Transmembrane</keyword>
<evidence type="ECO:0000313" key="3">
    <source>
        <dbReference type="Proteomes" id="UP000218139"/>
    </source>
</evidence>
<organism evidence="2 3">
    <name type="scientific">Ligilactobacillus salivarius</name>
    <dbReference type="NCBI Taxonomy" id="1624"/>
    <lineage>
        <taxon>Bacteria</taxon>
        <taxon>Bacillati</taxon>
        <taxon>Bacillota</taxon>
        <taxon>Bacilli</taxon>
        <taxon>Lactobacillales</taxon>
        <taxon>Lactobacillaceae</taxon>
        <taxon>Ligilactobacillus</taxon>
    </lineage>
</organism>
<sequence length="187" mass="21473">MLSKIFKILLFWSSYVPVFILVFLANLHDFSKDSVEALLSVNPGLWITLVVITILSSTASDWWLSSAEVDFKNRSKDPIDISNWKLESPGITNFLLMCAIPVLTLKPESSPTIVMNLIIMLIMSVYAVRNNVGYYNFWLMFEGYHTYTFDGKVVISKYKKEDLPFRNAEKAMQIGTTNVYFIGKFRD</sequence>
<gene>
    <name evidence="2" type="ORF">A8C52_04995</name>
</gene>
<reference evidence="2 3" key="1">
    <citation type="submission" date="2016-05" db="EMBL/GenBank/DDBJ databases">
        <authorList>
            <person name="Lee J.-Y."/>
            <person name="Kim E.B."/>
            <person name="Choi Y.-J."/>
        </authorList>
    </citation>
    <scope>NUCLEOTIDE SEQUENCE [LARGE SCALE GENOMIC DNA]</scope>
    <source>
        <strain evidence="2 3">KLA006</strain>
    </source>
</reference>
<feature type="transmembrane region" description="Helical" evidence="1">
    <location>
        <begin position="45"/>
        <end position="65"/>
    </location>
</feature>
<evidence type="ECO:0000256" key="1">
    <source>
        <dbReference type="SAM" id="Phobius"/>
    </source>
</evidence>
<accession>A0A9X6XJB7</accession>
<dbReference type="RefSeq" id="WP_086201057.1">
    <property type="nucleotide sequence ID" value="NZ_LXZG01000077.1"/>
</dbReference>
<keyword evidence="1" id="KW-1133">Transmembrane helix</keyword>
<dbReference type="Proteomes" id="UP000218139">
    <property type="component" value="Unassembled WGS sequence"/>
</dbReference>
<keyword evidence="1" id="KW-0472">Membrane</keyword>
<evidence type="ECO:0000313" key="2">
    <source>
        <dbReference type="EMBL" id="PAY48286.1"/>
    </source>
</evidence>
<comment type="caution">
    <text evidence="2">The sequence shown here is derived from an EMBL/GenBank/DDBJ whole genome shotgun (WGS) entry which is preliminary data.</text>
</comment>
<feature type="transmembrane region" description="Helical" evidence="1">
    <location>
        <begin position="5"/>
        <end position="25"/>
    </location>
</feature>
<feature type="transmembrane region" description="Helical" evidence="1">
    <location>
        <begin position="110"/>
        <end position="128"/>
    </location>
</feature>
<name>A0A9X6XJB7_9LACO</name>
<dbReference type="EMBL" id="LXZO01000066">
    <property type="protein sequence ID" value="PAY48286.1"/>
    <property type="molecule type" value="Genomic_DNA"/>
</dbReference>
<dbReference type="AlphaFoldDB" id="A0A9X6XJB7"/>